<protein>
    <recommendedName>
        <fullName evidence="1">Methyltransferase domain-containing protein</fullName>
    </recommendedName>
</protein>
<dbReference type="RefSeq" id="XP_064662549.1">
    <property type="nucleotide sequence ID" value="XM_064799794.1"/>
</dbReference>
<dbReference type="InterPro" id="IPR041698">
    <property type="entry name" value="Methyltransf_25"/>
</dbReference>
<dbReference type="Pfam" id="PF13649">
    <property type="entry name" value="Methyltransf_25"/>
    <property type="match status" value="1"/>
</dbReference>
<evidence type="ECO:0000313" key="3">
    <source>
        <dbReference type="Proteomes" id="UP001337655"/>
    </source>
</evidence>
<proteinExistence type="predicted"/>
<dbReference type="InterPro" id="IPR029063">
    <property type="entry name" value="SAM-dependent_MTases_sf"/>
</dbReference>
<dbReference type="EMBL" id="JAVRRT010000003">
    <property type="protein sequence ID" value="KAK5173854.1"/>
    <property type="molecule type" value="Genomic_DNA"/>
</dbReference>
<name>A0AAV9PJJ4_9PEZI</name>
<dbReference type="Proteomes" id="UP001337655">
    <property type="component" value="Unassembled WGS sequence"/>
</dbReference>
<dbReference type="Gene3D" id="3.40.50.150">
    <property type="entry name" value="Vaccinia Virus protein VP39"/>
    <property type="match status" value="1"/>
</dbReference>
<dbReference type="GeneID" id="89923882"/>
<accession>A0AAV9PJJ4</accession>
<evidence type="ECO:0000259" key="1">
    <source>
        <dbReference type="Pfam" id="PF13649"/>
    </source>
</evidence>
<dbReference type="PANTHER" id="PTHR43591:SF110">
    <property type="entry name" value="RHODANESE DOMAIN-CONTAINING PROTEIN"/>
    <property type="match status" value="1"/>
</dbReference>
<keyword evidence="3" id="KW-1185">Reference proteome</keyword>
<dbReference type="SUPFAM" id="SSF53335">
    <property type="entry name" value="S-adenosyl-L-methionine-dependent methyltransferases"/>
    <property type="match status" value="1"/>
</dbReference>
<feature type="domain" description="Methyltransferase" evidence="1">
    <location>
        <begin position="48"/>
        <end position="143"/>
    </location>
</feature>
<organism evidence="2 3">
    <name type="scientific">Saxophila tyrrhenica</name>
    <dbReference type="NCBI Taxonomy" id="1690608"/>
    <lineage>
        <taxon>Eukaryota</taxon>
        <taxon>Fungi</taxon>
        <taxon>Dikarya</taxon>
        <taxon>Ascomycota</taxon>
        <taxon>Pezizomycotina</taxon>
        <taxon>Dothideomycetes</taxon>
        <taxon>Dothideomycetidae</taxon>
        <taxon>Mycosphaerellales</taxon>
        <taxon>Extremaceae</taxon>
        <taxon>Saxophila</taxon>
    </lineage>
</organism>
<gene>
    <name evidence="2" type="ORF">LTR77_002535</name>
</gene>
<comment type="caution">
    <text evidence="2">The sequence shown here is derived from an EMBL/GenBank/DDBJ whole genome shotgun (WGS) entry which is preliminary data.</text>
</comment>
<dbReference type="AlphaFoldDB" id="A0AAV9PJJ4"/>
<dbReference type="CDD" id="cd02440">
    <property type="entry name" value="AdoMet_MTases"/>
    <property type="match status" value="1"/>
</dbReference>
<dbReference type="PANTHER" id="PTHR43591">
    <property type="entry name" value="METHYLTRANSFERASE"/>
    <property type="match status" value="1"/>
</dbReference>
<evidence type="ECO:0000313" key="2">
    <source>
        <dbReference type="EMBL" id="KAK5173854.1"/>
    </source>
</evidence>
<reference evidence="2 3" key="1">
    <citation type="submission" date="2023-08" db="EMBL/GenBank/DDBJ databases">
        <title>Black Yeasts Isolated from many extreme environments.</title>
        <authorList>
            <person name="Coleine C."/>
            <person name="Stajich J.E."/>
            <person name="Selbmann L."/>
        </authorList>
    </citation>
    <scope>NUCLEOTIDE SEQUENCE [LARGE SCALE GENOMIC DNA]</scope>
    <source>
        <strain evidence="2 3">CCFEE 5935</strain>
    </source>
</reference>
<sequence>MPSKDIYALAREPTETERLNAQNLFLIDCVGYILHHTILSRLPPAARICDLATGTGAFLASLSKELPSNTQLDGIDYSDAAFMPEEQLPKNVRMTVGDAKVPGTNEETGLYDVVCIRFINAAMVPEDWAKVAERAAAMLKPGGALQWIEADLLQLATVLRTHPKASTVATEQATARAMSSTPHASWFVTNLASVLENAGFSQVRRYVSSTDRDVEGRLWMTKIAIGAQYALLRQQVMSGAEGALTAEQVEEAKEAMEREAEGGMYLRADMHTFVAWRK</sequence>